<dbReference type="PRINTS" id="PR00926">
    <property type="entry name" value="MITOCARRIER"/>
</dbReference>
<dbReference type="PANTHER" id="PTHR45667">
    <property type="entry name" value="S-ADENOSYLMETHIONINE MITOCHONDRIAL CARRIER PROTEIN"/>
    <property type="match status" value="1"/>
</dbReference>
<evidence type="ECO:0000256" key="9">
    <source>
        <dbReference type="RuleBase" id="RU000488"/>
    </source>
</evidence>
<keyword evidence="12" id="KW-1185">Reference proteome</keyword>
<organism evidence="11 12">
    <name type="scientific">Triparma strigata</name>
    <dbReference type="NCBI Taxonomy" id="1606541"/>
    <lineage>
        <taxon>Eukaryota</taxon>
        <taxon>Sar</taxon>
        <taxon>Stramenopiles</taxon>
        <taxon>Ochrophyta</taxon>
        <taxon>Bolidophyceae</taxon>
        <taxon>Parmales</taxon>
        <taxon>Triparmaceae</taxon>
        <taxon>Triparma</taxon>
    </lineage>
</organism>
<gene>
    <name evidence="11" type="ORF">TrST_g11885</name>
</gene>
<keyword evidence="5" id="KW-0677">Repeat</keyword>
<dbReference type="GO" id="GO:0016020">
    <property type="term" value="C:membrane"/>
    <property type="evidence" value="ECO:0007669"/>
    <property type="project" value="UniProtKB-SubCell"/>
</dbReference>
<dbReference type="PROSITE" id="PS50920">
    <property type="entry name" value="SOLCAR"/>
    <property type="match status" value="3"/>
</dbReference>
<evidence type="ECO:0000313" key="12">
    <source>
        <dbReference type="Proteomes" id="UP001165085"/>
    </source>
</evidence>
<evidence type="ECO:0000256" key="3">
    <source>
        <dbReference type="ARBA" id="ARBA00022448"/>
    </source>
</evidence>
<evidence type="ECO:0000256" key="8">
    <source>
        <dbReference type="PROSITE-ProRule" id="PRU00282"/>
    </source>
</evidence>
<evidence type="ECO:0000256" key="6">
    <source>
        <dbReference type="ARBA" id="ARBA00022989"/>
    </source>
</evidence>
<evidence type="ECO:0000256" key="2">
    <source>
        <dbReference type="ARBA" id="ARBA00006375"/>
    </source>
</evidence>
<dbReference type="OrthoDB" id="270584at2759"/>
<comment type="caution">
    <text evidence="11">The sequence shown here is derived from an EMBL/GenBank/DDBJ whole genome shotgun (WGS) entry which is preliminary data.</text>
</comment>
<keyword evidence="3 9" id="KW-0813">Transport</keyword>
<keyword evidence="4 8" id="KW-0812">Transmembrane</keyword>
<keyword evidence="6" id="KW-1133">Transmembrane helix</keyword>
<feature type="repeat" description="Solcar" evidence="8">
    <location>
        <begin position="349"/>
        <end position="434"/>
    </location>
</feature>
<dbReference type="InterPro" id="IPR002067">
    <property type="entry name" value="MCP"/>
</dbReference>
<keyword evidence="7 8" id="KW-0472">Membrane</keyword>
<feature type="compositionally biased region" description="Basic and acidic residues" evidence="10">
    <location>
        <begin position="1"/>
        <end position="16"/>
    </location>
</feature>
<evidence type="ECO:0000256" key="5">
    <source>
        <dbReference type="ARBA" id="ARBA00022737"/>
    </source>
</evidence>
<sequence>MTEGSRRSKNSRRMDGSQDGSQNGRKVANNDINNAIIDEDEEVCSGSVCAAVAHKVQSTVQSSVQSTVQFTASQLQRQIYKDKKGTRGDVVTQGAKGAGAEIGGPRAGVEKGATVAAFAPVSSSQSSKGGTVNKYLNLPPALAYTRPLVFFEAMICGAVSRSTAQTIMHPANTMKTILQSQGKVKGGYTFGQLIRPSNFKMLTRGAGAQFLLSVPHGACNFAVLETTRRLMAKAIDKWSTNSSNPNSKSNGSKKVGMGPALDFASSAIATVCCSIVSTPQMMITDNIMCGNYDNLLAATSGLYSSNSGIKGFYTGWWPGLAGKIPSYGLTWVLFQQVKRMHLKITERQPTDLENTVMGCIGSAATVSIMIPMDTVKTRLVTMQGGKYKGIVDCARTVFKEEGMGAFYKGLPPRLLSVVPMIGIQFGCYEFMKKLILYKRAEMTPAFKRDNSAWVGIRDKEKADTLGRISQEVGVDDEQPFPAPGVGNTNGNGGKK</sequence>
<evidence type="ECO:0000256" key="1">
    <source>
        <dbReference type="ARBA" id="ARBA00004141"/>
    </source>
</evidence>
<comment type="similarity">
    <text evidence="2 9">Belongs to the mitochondrial carrier (TC 2.A.29) family.</text>
</comment>
<accession>A0A9W6ZKG9</accession>
<protein>
    <recommendedName>
        <fullName evidence="13">Mitochondrial carrier protein</fullName>
    </recommendedName>
</protein>
<proteinExistence type="inferred from homology"/>
<dbReference type="Proteomes" id="UP001165085">
    <property type="component" value="Unassembled WGS sequence"/>
</dbReference>
<feature type="repeat" description="Solcar" evidence="8">
    <location>
        <begin position="257"/>
        <end position="340"/>
    </location>
</feature>
<dbReference type="GO" id="GO:0055085">
    <property type="term" value="P:transmembrane transport"/>
    <property type="evidence" value="ECO:0007669"/>
    <property type="project" value="InterPro"/>
</dbReference>
<name>A0A9W6ZKG9_9STRA</name>
<evidence type="ECO:0000313" key="11">
    <source>
        <dbReference type="EMBL" id="GMH53866.1"/>
    </source>
</evidence>
<feature type="repeat" description="Solcar" evidence="8">
    <location>
        <begin position="148"/>
        <end position="230"/>
    </location>
</feature>
<dbReference type="Pfam" id="PF00153">
    <property type="entry name" value="Mito_carr"/>
    <property type="match status" value="3"/>
</dbReference>
<feature type="region of interest" description="Disordered" evidence="10">
    <location>
        <begin position="471"/>
        <end position="495"/>
    </location>
</feature>
<dbReference type="AlphaFoldDB" id="A0A9W6ZKG9"/>
<dbReference type="SUPFAM" id="SSF103506">
    <property type="entry name" value="Mitochondrial carrier"/>
    <property type="match status" value="1"/>
</dbReference>
<comment type="subcellular location">
    <subcellularLocation>
        <location evidence="1">Membrane</location>
        <topology evidence="1">Multi-pass membrane protein</topology>
    </subcellularLocation>
</comment>
<dbReference type="Gene3D" id="1.50.40.10">
    <property type="entry name" value="Mitochondrial carrier domain"/>
    <property type="match status" value="1"/>
</dbReference>
<evidence type="ECO:0000256" key="7">
    <source>
        <dbReference type="ARBA" id="ARBA00023136"/>
    </source>
</evidence>
<evidence type="ECO:0008006" key="13">
    <source>
        <dbReference type="Google" id="ProtNLM"/>
    </source>
</evidence>
<evidence type="ECO:0000256" key="10">
    <source>
        <dbReference type="SAM" id="MobiDB-lite"/>
    </source>
</evidence>
<feature type="region of interest" description="Disordered" evidence="10">
    <location>
        <begin position="1"/>
        <end position="29"/>
    </location>
</feature>
<dbReference type="InterPro" id="IPR023395">
    <property type="entry name" value="MCP_dom_sf"/>
</dbReference>
<reference evidence="12" key="1">
    <citation type="journal article" date="2023" name="Commun. Biol.">
        <title>Genome analysis of Parmales, the sister group of diatoms, reveals the evolutionary specialization of diatoms from phago-mixotrophs to photoautotrophs.</title>
        <authorList>
            <person name="Ban H."/>
            <person name="Sato S."/>
            <person name="Yoshikawa S."/>
            <person name="Yamada K."/>
            <person name="Nakamura Y."/>
            <person name="Ichinomiya M."/>
            <person name="Sato N."/>
            <person name="Blanc-Mathieu R."/>
            <person name="Endo H."/>
            <person name="Kuwata A."/>
            <person name="Ogata H."/>
        </authorList>
    </citation>
    <scope>NUCLEOTIDE SEQUENCE [LARGE SCALE GENOMIC DNA]</scope>
    <source>
        <strain evidence="12">NIES 3701</strain>
    </source>
</reference>
<evidence type="ECO:0000256" key="4">
    <source>
        <dbReference type="ARBA" id="ARBA00022692"/>
    </source>
</evidence>
<dbReference type="InterPro" id="IPR018108">
    <property type="entry name" value="MCP_transmembrane"/>
</dbReference>
<dbReference type="EMBL" id="BRXY01000023">
    <property type="protein sequence ID" value="GMH53866.1"/>
    <property type="molecule type" value="Genomic_DNA"/>
</dbReference>